<dbReference type="Gene3D" id="3.40.50.2300">
    <property type="match status" value="1"/>
</dbReference>
<evidence type="ECO:0008006" key="3">
    <source>
        <dbReference type="Google" id="ProtNLM"/>
    </source>
</evidence>
<evidence type="ECO:0000313" key="2">
    <source>
        <dbReference type="Proteomes" id="UP000249577"/>
    </source>
</evidence>
<proteinExistence type="predicted"/>
<dbReference type="Proteomes" id="UP000249577">
    <property type="component" value="Unassembled WGS sequence"/>
</dbReference>
<evidence type="ECO:0000313" key="1">
    <source>
        <dbReference type="EMBL" id="PZQ12405.1"/>
    </source>
</evidence>
<dbReference type="SUPFAM" id="SSF52172">
    <property type="entry name" value="CheY-like"/>
    <property type="match status" value="1"/>
</dbReference>
<dbReference type="EMBL" id="QFPN01000009">
    <property type="protein sequence ID" value="PZQ12405.1"/>
    <property type="molecule type" value="Genomic_DNA"/>
</dbReference>
<dbReference type="AlphaFoldDB" id="A0A2W5KBR2"/>
<accession>A0A2W5KBR2</accession>
<dbReference type="InterPro" id="IPR011006">
    <property type="entry name" value="CheY-like_superfamily"/>
</dbReference>
<gene>
    <name evidence="1" type="ORF">DI565_16410</name>
</gene>
<name>A0A2W5KBR2_ANCNO</name>
<sequence>MRVLVVHHDQRIAEALAIGTDWAIWTADRWSAGSRLIEHKAFDAWILDESIVGDQGLRMLAALRSFGEGHVVLWLRMPGSGVADLIDALAAGVTDCLRNPVDADDVKDRLRRAVTPCYESAD</sequence>
<comment type="caution">
    <text evidence="1">The sequence shown here is derived from an EMBL/GenBank/DDBJ whole genome shotgun (WGS) entry which is preliminary data.</text>
</comment>
<organism evidence="1 2">
    <name type="scientific">Ancylobacter novellus</name>
    <name type="common">Thiobacillus novellus</name>
    <dbReference type="NCBI Taxonomy" id="921"/>
    <lineage>
        <taxon>Bacteria</taxon>
        <taxon>Pseudomonadati</taxon>
        <taxon>Pseudomonadota</taxon>
        <taxon>Alphaproteobacteria</taxon>
        <taxon>Hyphomicrobiales</taxon>
        <taxon>Xanthobacteraceae</taxon>
        <taxon>Ancylobacter</taxon>
    </lineage>
</organism>
<reference evidence="1 2" key="1">
    <citation type="submission" date="2017-08" db="EMBL/GenBank/DDBJ databases">
        <title>Infants hospitalized years apart are colonized by the same room-sourced microbial strains.</title>
        <authorList>
            <person name="Brooks B."/>
            <person name="Olm M.R."/>
            <person name="Firek B.A."/>
            <person name="Baker R."/>
            <person name="Thomas B.C."/>
            <person name="Morowitz M.J."/>
            <person name="Banfield J.F."/>
        </authorList>
    </citation>
    <scope>NUCLEOTIDE SEQUENCE [LARGE SCALE GENOMIC DNA]</scope>
    <source>
        <strain evidence="1">S2_005_003_R2_43</strain>
    </source>
</reference>
<protein>
    <recommendedName>
        <fullName evidence="3">Response regulatory domain-containing protein</fullName>
    </recommendedName>
</protein>